<feature type="transmembrane region" description="Helical" evidence="8">
    <location>
        <begin position="362"/>
        <end position="383"/>
    </location>
</feature>
<dbReference type="CDD" id="cd10322">
    <property type="entry name" value="SLC5sbd"/>
    <property type="match status" value="1"/>
</dbReference>
<feature type="transmembrane region" description="Helical" evidence="8">
    <location>
        <begin position="430"/>
        <end position="450"/>
    </location>
</feature>
<evidence type="ECO:0000256" key="8">
    <source>
        <dbReference type="SAM" id="Phobius"/>
    </source>
</evidence>
<dbReference type="EMBL" id="SWFM01000001">
    <property type="protein sequence ID" value="TKD72416.1"/>
    <property type="molecule type" value="Genomic_DNA"/>
</dbReference>
<keyword evidence="3" id="KW-0813">Transport</keyword>
<organism evidence="9 10">
    <name type="scientific">Guptibacillus hwajinpoensis</name>
    <dbReference type="NCBI Taxonomy" id="208199"/>
    <lineage>
        <taxon>Bacteria</taxon>
        <taxon>Bacillati</taxon>
        <taxon>Bacillota</taxon>
        <taxon>Bacilli</taxon>
        <taxon>Bacillales</taxon>
        <taxon>Guptibacillaceae</taxon>
        <taxon>Guptibacillus</taxon>
    </lineage>
</organism>
<dbReference type="OrthoDB" id="9810181at2"/>
<keyword evidence="6 8" id="KW-0472">Membrane</keyword>
<gene>
    <name evidence="9" type="ORF">FBF83_06460</name>
</gene>
<evidence type="ECO:0000256" key="1">
    <source>
        <dbReference type="ARBA" id="ARBA00004141"/>
    </source>
</evidence>
<comment type="caution">
    <text evidence="9">The sequence shown here is derived from an EMBL/GenBank/DDBJ whole genome shotgun (WGS) entry which is preliminary data.</text>
</comment>
<evidence type="ECO:0000256" key="7">
    <source>
        <dbReference type="RuleBase" id="RU362091"/>
    </source>
</evidence>
<feature type="transmembrane region" description="Helical" evidence="8">
    <location>
        <begin position="45"/>
        <end position="62"/>
    </location>
</feature>
<feature type="transmembrane region" description="Helical" evidence="8">
    <location>
        <begin position="220"/>
        <end position="238"/>
    </location>
</feature>
<evidence type="ECO:0000313" key="9">
    <source>
        <dbReference type="EMBL" id="TKD72416.1"/>
    </source>
</evidence>
<feature type="transmembrane region" description="Helical" evidence="8">
    <location>
        <begin position="462"/>
        <end position="481"/>
    </location>
</feature>
<name>A0A4U1MNS4_9BACL</name>
<keyword evidence="5 8" id="KW-1133">Transmembrane helix</keyword>
<feature type="transmembrane region" description="Helical" evidence="8">
    <location>
        <begin position="404"/>
        <end position="424"/>
    </location>
</feature>
<feature type="transmembrane region" description="Helical" evidence="8">
    <location>
        <begin position="108"/>
        <end position="133"/>
    </location>
</feature>
<comment type="subcellular location">
    <subcellularLocation>
        <location evidence="1">Membrane</location>
        <topology evidence="1">Multi-pass membrane protein</topology>
    </subcellularLocation>
</comment>
<dbReference type="AlphaFoldDB" id="A0A4U1MNS4"/>
<evidence type="ECO:0000256" key="3">
    <source>
        <dbReference type="ARBA" id="ARBA00022448"/>
    </source>
</evidence>
<dbReference type="Gene3D" id="1.20.1730.10">
    <property type="entry name" value="Sodium/glucose cotransporter"/>
    <property type="match status" value="1"/>
</dbReference>
<dbReference type="Pfam" id="PF00474">
    <property type="entry name" value="SSF"/>
    <property type="match status" value="1"/>
</dbReference>
<dbReference type="PANTHER" id="PTHR48086">
    <property type="entry name" value="SODIUM/PROLINE SYMPORTER-RELATED"/>
    <property type="match status" value="1"/>
</dbReference>
<feature type="transmembrane region" description="Helical" evidence="8">
    <location>
        <begin position="310"/>
        <end position="334"/>
    </location>
</feature>
<sequence>MFMKTDLLSSVRHACSDHTWCRSIVLYIMKPELMKRERRTIMDELLYLGVFLLYTIAILILGKHGFDKTDELKGYFLADRNLSLFPGIASFCATWFSAASLLGLPGLIYAGGVSVIWTTAIAWLLGIVGLFFLSSKLYTYNVVTVPEFFLIRYDSKLLQVWIGIVLSVSYLLYVVIQIRGFGIVVSEMLEVPYTVSVFLIYIFVLYTTFGGLHSVARTDIFHFCLILFGTILGAILIVNEIGGVSDVVSSIASFGNRGTDAYLSLLPEGRLPFWTLLSAFFSLGLGVAANPQYAVRILSSRSKSIALKMIVLSAFFLVLIYFSIFVIGIGSRIIDPDLQFNSTDEIYPYIITYLLETPWKGILLISVVAAAISTANSQLLIMASSFVYDITIPLRKQQVADHKIISWTRWVIFAFATFSLLIAFTPPKGIVQFSGHVWGIIAVSLFFPLYGGLFTKASRNNALLSTFGGSVTYLLAFLLIPGEIQPVYHPVLPSIAVAGFLFLMKGGRPS</sequence>
<dbReference type="Proteomes" id="UP000310541">
    <property type="component" value="Unassembled WGS sequence"/>
</dbReference>
<dbReference type="PROSITE" id="PS50283">
    <property type="entry name" value="NA_SOLUT_SYMP_3"/>
    <property type="match status" value="1"/>
</dbReference>
<feature type="transmembrane region" description="Helical" evidence="8">
    <location>
        <begin position="487"/>
        <end position="504"/>
    </location>
</feature>
<dbReference type="InterPro" id="IPR001734">
    <property type="entry name" value="Na/solute_symporter"/>
</dbReference>
<dbReference type="InterPro" id="IPR038377">
    <property type="entry name" value="Na/Glc_symporter_sf"/>
</dbReference>
<dbReference type="InterPro" id="IPR050277">
    <property type="entry name" value="Sodium:Solute_Symporter"/>
</dbReference>
<evidence type="ECO:0000256" key="2">
    <source>
        <dbReference type="ARBA" id="ARBA00006434"/>
    </source>
</evidence>
<feature type="transmembrane region" description="Helical" evidence="8">
    <location>
        <begin position="191"/>
        <end position="208"/>
    </location>
</feature>
<evidence type="ECO:0000256" key="4">
    <source>
        <dbReference type="ARBA" id="ARBA00022692"/>
    </source>
</evidence>
<dbReference type="GO" id="GO:0022857">
    <property type="term" value="F:transmembrane transporter activity"/>
    <property type="evidence" value="ECO:0007669"/>
    <property type="project" value="InterPro"/>
</dbReference>
<feature type="transmembrane region" description="Helical" evidence="8">
    <location>
        <begin position="82"/>
        <end position="102"/>
    </location>
</feature>
<proteinExistence type="inferred from homology"/>
<keyword evidence="4 8" id="KW-0812">Transmembrane</keyword>
<evidence type="ECO:0000256" key="6">
    <source>
        <dbReference type="ARBA" id="ARBA00023136"/>
    </source>
</evidence>
<accession>A0A4U1MNS4</accession>
<reference evidence="9 10" key="1">
    <citation type="submission" date="2019-04" db="EMBL/GenBank/DDBJ databases">
        <title>Genome sequence of Bacillus hwajinpoensis strain Y2.</title>
        <authorList>
            <person name="Fair J.L."/>
            <person name="Maclea K.S."/>
        </authorList>
    </citation>
    <scope>NUCLEOTIDE SEQUENCE [LARGE SCALE GENOMIC DNA]</scope>
    <source>
        <strain evidence="9 10">Y2</strain>
    </source>
</reference>
<evidence type="ECO:0000313" key="10">
    <source>
        <dbReference type="Proteomes" id="UP000310541"/>
    </source>
</evidence>
<protein>
    <submittedName>
        <fullName evidence="9">Sodium:solute symporter family protein</fullName>
    </submittedName>
</protein>
<dbReference type="PANTHER" id="PTHR48086:SF7">
    <property type="entry name" value="SODIUM-SOLUTE SYMPORTER-RELATED"/>
    <property type="match status" value="1"/>
</dbReference>
<dbReference type="GO" id="GO:0005886">
    <property type="term" value="C:plasma membrane"/>
    <property type="evidence" value="ECO:0007669"/>
    <property type="project" value="TreeGrafter"/>
</dbReference>
<comment type="similarity">
    <text evidence="2 7">Belongs to the sodium:solute symporter (SSF) (TC 2.A.21) family.</text>
</comment>
<evidence type="ECO:0000256" key="5">
    <source>
        <dbReference type="ARBA" id="ARBA00022989"/>
    </source>
</evidence>
<feature type="transmembrane region" description="Helical" evidence="8">
    <location>
        <begin position="160"/>
        <end position="185"/>
    </location>
</feature>